<organism evidence="7 8">
    <name type="scientific">Schistosoma japonicum</name>
    <name type="common">Blood fluke</name>
    <dbReference type="NCBI Taxonomy" id="6182"/>
    <lineage>
        <taxon>Eukaryota</taxon>
        <taxon>Metazoa</taxon>
        <taxon>Spiralia</taxon>
        <taxon>Lophotrochozoa</taxon>
        <taxon>Platyhelminthes</taxon>
        <taxon>Trematoda</taxon>
        <taxon>Digenea</taxon>
        <taxon>Strigeidida</taxon>
        <taxon>Schistosomatoidea</taxon>
        <taxon>Schistosomatidae</taxon>
        <taxon>Schistosoma</taxon>
    </lineage>
</organism>
<proteinExistence type="predicted"/>
<accession>A0A4Z2DBE3</accession>
<dbReference type="InterPro" id="IPR003607">
    <property type="entry name" value="HD/PDEase_dom"/>
</dbReference>
<feature type="binding site" evidence="5">
    <location>
        <position position="210"/>
    </location>
    <ligand>
        <name>Zn(2+)</name>
        <dbReference type="ChEBI" id="CHEBI:29105"/>
        <label>1</label>
    </ligand>
</feature>
<keyword evidence="2" id="KW-0378">Hydrolase</keyword>
<feature type="binding site" evidence="5">
    <location>
        <position position="173"/>
    </location>
    <ligand>
        <name>Zn(2+)</name>
        <dbReference type="ChEBI" id="CHEBI:29105"/>
        <label>1</label>
    </ligand>
</feature>
<comment type="caution">
    <text evidence="7">The sequence shown here is derived from an EMBL/GenBank/DDBJ whole genome shotgun (WGS) entry which is preliminary data.</text>
</comment>
<evidence type="ECO:0000256" key="2">
    <source>
        <dbReference type="ARBA" id="ARBA00022801"/>
    </source>
</evidence>
<feature type="binding site" evidence="5">
    <location>
        <position position="322"/>
    </location>
    <ligand>
        <name>Zn(2+)</name>
        <dbReference type="ChEBI" id="CHEBI:29105"/>
        <label>1</label>
    </ligand>
</feature>
<keyword evidence="1 5" id="KW-0479">Metal-binding</keyword>
<dbReference type="InterPro" id="IPR002073">
    <property type="entry name" value="PDEase_catalytic_dom"/>
</dbReference>
<dbReference type="PROSITE" id="PS51845">
    <property type="entry name" value="PDEASE_I_2"/>
    <property type="match status" value="1"/>
</dbReference>
<reference evidence="7 8" key="1">
    <citation type="submission" date="2019-03" db="EMBL/GenBank/DDBJ databases">
        <title>An improved genome assembly of the fluke Schistosoma japonicum.</title>
        <authorList>
            <person name="Hu W."/>
            <person name="Luo F."/>
            <person name="Yin M."/>
            <person name="Mo X."/>
            <person name="Sun C."/>
            <person name="Wu Q."/>
            <person name="Zhu B."/>
            <person name="Xiang M."/>
            <person name="Wang J."/>
            <person name="Wang Y."/>
            <person name="Zhang T."/>
            <person name="Xu B."/>
            <person name="Zheng H."/>
            <person name="Feng Z."/>
        </authorList>
    </citation>
    <scope>NUCLEOTIDE SEQUENCE [LARGE SCALE GENOMIC DNA]</scope>
    <source>
        <strain evidence="7">HuSjv2</strain>
        <tissue evidence="7">Worms</tissue>
    </source>
</reference>
<feature type="domain" description="PDEase" evidence="6">
    <location>
        <begin position="88"/>
        <end position="419"/>
    </location>
</feature>
<evidence type="ECO:0000313" key="8">
    <source>
        <dbReference type="Proteomes" id="UP000311919"/>
    </source>
</evidence>
<feature type="binding site" evidence="5">
    <location>
        <position position="209"/>
    </location>
    <ligand>
        <name>Zn(2+)</name>
        <dbReference type="ChEBI" id="CHEBI:29105"/>
        <label>1</label>
    </ligand>
</feature>
<sequence length="695" mass="80152">MRRSRTEQKSGSWSHMEIDLTNNNLQRIKNSSCRHGYHYRSNSFCSFACRQNEQMAGTIQLFYLYEDKNVKNNSKKRNKRNSTIGQKYDEIHLNFIDLPIGHVKIKNLNNWDFNIFHLRKMSSNYTMRDIGLQVMDEYDLFRKLKLDYFMMARIFSAIEAAYHNFNPYHTALHAADVLQAIHCFILQSNLLAHLSPIEILTSLLAAALHDADHPGVNQSYLEKTGDFLVDLYKSVSVLEKHHAKVGLCILKENGLSEALELQDWRFLHDWFLKLIPATDITYQGVYRKQFTELTNYHVANPLLPYTLSDRLLIMQMALKCSDISNPCRIWPICMEWAKRVCSELFCQGDRERFQWSLQPIPTMDRTKFSLARVQIGFIRDMVKPLLTGWHEFFQNNLTLKILQYLDENLNNWLNESSLSSSSKDIKGKYHSINYFTRHSSLDSQTTSSSILSSVGNILQNSSIAPNYRLDHSKQKKIKSKISDEKCKIDVPKLFTVSFHSTTSPIEEIETLNTCEAVNSNNHNLRKLQQTMFITTRVMRRHSLPETQLAIRKTFNISLSKKPSTIVLLQNNASTMLSTPSKDNDNYISIPISKIESPSFTVKSSSSSTTTTANTTTTTTTCTPSANILHMLCEELKNNKTNYSSSRIDSKSIPNTFYCKDNQLLDEKVFDLNREQTFLRFSALAHRRSSAPITEH</sequence>
<dbReference type="PANTHER" id="PTHR11347">
    <property type="entry name" value="CYCLIC NUCLEOTIDE PHOSPHODIESTERASE"/>
    <property type="match status" value="1"/>
</dbReference>
<evidence type="ECO:0000256" key="5">
    <source>
        <dbReference type="PIRSR" id="PIRSR623088-3"/>
    </source>
</evidence>
<evidence type="ECO:0000259" key="6">
    <source>
        <dbReference type="PROSITE" id="PS51845"/>
    </source>
</evidence>
<gene>
    <name evidence="7" type="ORF">EWB00_002672</name>
</gene>
<keyword evidence="8" id="KW-1185">Reference proteome</keyword>
<dbReference type="STRING" id="6182.A0A4Z2DBE3"/>
<feature type="active site" description="Proton donor" evidence="3">
    <location>
        <position position="169"/>
    </location>
</feature>
<evidence type="ECO:0000256" key="4">
    <source>
        <dbReference type="PIRSR" id="PIRSR623088-2"/>
    </source>
</evidence>
<dbReference type="GO" id="GO:0004114">
    <property type="term" value="F:3',5'-cyclic-nucleotide phosphodiesterase activity"/>
    <property type="evidence" value="ECO:0007669"/>
    <property type="project" value="InterPro"/>
</dbReference>
<dbReference type="Gene3D" id="1.10.1300.10">
    <property type="entry name" value="3'5'-cyclic nucleotide phosphodiesterase, catalytic domain"/>
    <property type="match status" value="1"/>
</dbReference>
<dbReference type="AlphaFoldDB" id="A0A4Z2DBE3"/>
<feature type="binding site" evidence="4">
    <location>
        <position position="210"/>
    </location>
    <ligand>
        <name>AMP</name>
        <dbReference type="ChEBI" id="CHEBI:456215"/>
    </ligand>
</feature>
<dbReference type="GO" id="GO:0007165">
    <property type="term" value="P:signal transduction"/>
    <property type="evidence" value="ECO:0007669"/>
    <property type="project" value="InterPro"/>
</dbReference>
<evidence type="ECO:0000256" key="1">
    <source>
        <dbReference type="ARBA" id="ARBA00022723"/>
    </source>
</evidence>
<dbReference type="EMBL" id="SKCS01000185">
    <property type="protein sequence ID" value="TNN13738.1"/>
    <property type="molecule type" value="Genomic_DNA"/>
</dbReference>
<dbReference type="OrthoDB" id="189220at2759"/>
<dbReference type="PRINTS" id="PR00387">
    <property type="entry name" value="PDIESTERASE1"/>
</dbReference>
<feature type="binding site" evidence="4">
    <location>
        <position position="374"/>
    </location>
    <ligand>
        <name>AMP</name>
        <dbReference type="ChEBI" id="CHEBI:456215"/>
    </ligand>
</feature>
<dbReference type="CDD" id="cd00077">
    <property type="entry name" value="HDc"/>
    <property type="match status" value="1"/>
</dbReference>
<feature type="binding site" evidence="4">
    <location>
        <begin position="169"/>
        <end position="173"/>
    </location>
    <ligand>
        <name>AMP</name>
        <dbReference type="ChEBI" id="CHEBI:456215"/>
    </ligand>
</feature>
<feature type="binding site" evidence="4">
    <location>
        <position position="322"/>
    </location>
    <ligand>
        <name>AMP</name>
        <dbReference type="ChEBI" id="CHEBI:456215"/>
    </ligand>
</feature>
<dbReference type="Pfam" id="PF00233">
    <property type="entry name" value="PDEase_I"/>
    <property type="match status" value="1"/>
</dbReference>
<protein>
    <submittedName>
        <fullName evidence="7">High affinity cAMP-specific 3',5'-cyclic phosphodiesterase 7A isoform 2</fullName>
    </submittedName>
</protein>
<dbReference type="InterPro" id="IPR023088">
    <property type="entry name" value="PDEase"/>
</dbReference>
<dbReference type="GO" id="GO:0046872">
    <property type="term" value="F:metal ion binding"/>
    <property type="evidence" value="ECO:0007669"/>
    <property type="project" value="UniProtKB-KW"/>
</dbReference>
<dbReference type="SUPFAM" id="SSF109604">
    <property type="entry name" value="HD-domain/PDEase-like"/>
    <property type="match status" value="1"/>
</dbReference>
<evidence type="ECO:0000256" key="3">
    <source>
        <dbReference type="PIRSR" id="PIRSR623088-1"/>
    </source>
</evidence>
<dbReference type="InterPro" id="IPR036971">
    <property type="entry name" value="PDEase_catalytic_dom_sf"/>
</dbReference>
<evidence type="ECO:0000313" key="7">
    <source>
        <dbReference type="EMBL" id="TNN13738.1"/>
    </source>
</evidence>
<feature type="binding site" evidence="5">
    <location>
        <position position="210"/>
    </location>
    <ligand>
        <name>Zn(2+)</name>
        <dbReference type="ChEBI" id="CHEBI:29105"/>
        <label>2</label>
    </ligand>
</feature>
<name>A0A4Z2DBE3_SCHJA</name>
<dbReference type="Proteomes" id="UP000311919">
    <property type="component" value="Unassembled WGS sequence"/>
</dbReference>